<name>A0A7L5DIR1_9BACT</name>
<evidence type="ECO:0000259" key="1">
    <source>
        <dbReference type="SMART" id="SM00850"/>
    </source>
</evidence>
<dbReference type="PANTHER" id="PTHR37299:SF1">
    <property type="entry name" value="STAGE 0 SPORULATION PROTEIN A HOMOLOG"/>
    <property type="match status" value="1"/>
</dbReference>
<protein>
    <submittedName>
        <fullName evidence="2">LytTR family transcriptional regulator</fullName>
    </submittedName>
</protein>
<dbReference type="InterPro" id="IPR007492">
    <property type="entry name" value="LytTR_DNA-bd_dom"/>
</dbReference>
<dbReference type="InterPro" id="IPR046947">
    <property type="entry name" value="LytR-like"/>
</dbReference>
<feature type="domain" description="HTH LytTR-type" evidence="1">
    <location>
        <begin position="35"/>
        <end position="137"/>
    </location>
</feature>
<dbReference type="Proteomes" id="UP000501128">
    <property type="component" value="Chromosome"/>
</dbReference>
<dbReference type="RefSeq" id="WP_169550214.1">
    <property type="nucleotide sequence ID" value="NZ_CP051677.1"/>
</dbReference>
<dbReference type="AlphaFoldDB" id="A0A7L5DIR1"/>
<dbReference type="GO" id="GO:0000156">
    <property type="term" value="F:phosphorelay response regulator activity"/>
    <property type="evidence" value="ECO:0007669"/>
    <property type="project" value="InterPro"/>
</dbReference>
<dbReference type="SMART" id="SM00850">
    <property type="entry name" value="LytTR"/>
    <property type="match status" value="1"/>
</dbReference>
<dbReference type="Pfam" id="PF04397">
    <property type="entry name" value="LytTR"/>
    <property type="match status" value="1"/>
</dbReference>
<dbReference type="Gene3D" id="2.40.50.1020">
    <property type="entry name" value="LytTr DNA-binding domain"/>
    <property type="match status" value="1"/>
</dbReference>
<dbReference type="KEGG" id="srho:HH216_07425"/>
<evidence type="ECO:0000313" key="3">
    <source>
        <dbReference type="Proteomes" id="UP000501128"/>
    </source>
</evidence>
<proteinExistence type="predicted"/>
<evidence type="ECO:0000313" key="2">
    <source>
        <dbReference type="EMBL" id="QJD78274.1"/>
    </source>
</evidence>
<organism evidence="2 3">
    <name type="scientific">Spirosoma rhododendri</name>
    <dbReference type="NCBI Taxonomy" id="2728024"/>
    <lineage>
        <taxon>Bacteria</taxon>
        <taxon>Pseudomonadati</taxon>
        <taxon>Bacteroidota</taxon>
        <taxon>Cytophagia</taxon>
        <taxon>Cytophagales</taxon>
        <taxon>Cytophagaceae</taxon>
        <taxon>Spirosoma</taxon>
    </lineage>
</organism>
<dbReference type="EMBL" id="CP051677">
    <property type="protein sequence ID" value="QJD78274.1"/>
    <property type="molecule type" value="Genomic_DNA"/>
</dbReference>
<gene>
    <name evidence="2" type="ORF">HH216_07425</name>
</gene>
<reference evidence="2 3" key="1">
    <citation type="submission" date="2020-04" db="EMBL/GenBank/DDBJ databases">
        <title>Genome sequencing of novel species.</title>
        <authorList>
            <person name="Heo J."/>
            <person name="Kim S.-J."/>
            <person name="Kim J.-S."/>
            <person name="Hong S.-B."/>
            <person name="Kwon S.-W."/>
        </authorList>
    </citation>
    <scope>NUCLEOTIDE SEQUENCE [LARGE SCALE GENOMIC DNA]</scope>
    <source>
        <strain evidence="2 3">CJU-R4</strain>
    </source>
</reference>
<dbReference type="PANTHER" id="PTHR37299">
    <property type="entry name" value="TRANSCRIPTIONAL REGULATOR-RELATED"/>
    <property type="match status" value="1"/>
</dbReference>
<dbReference type="GO" id="GO:0003677">
    <property type="term" value="F:DNA binding"/>
    <property type="evidence" value="ECO:0007669"/>
    <property type="project" value="InterPro"/>
</dbReference>
<sequence>MKKAKSPELRPLSGASVEQIAQQFAIPDLTLPFWRFRRKMPAHRIVRLEGEGNYTLFHFADGSQLMVSLTLKKMQSRLPANVFVRLHKKNIINLMYLNDIHPDRFSTGKSQLSVSLINGDRVEVSRRKASEFIQQVRGFRQELLTMNSAAGTVPMA</sequence>
<accession>A0A7L5DIR1</accession>
<keyword evidence="3" id="KW-1185">Reference proteome</keyword>